<protein>
    <submittedName>
        <fullName evidence="3">Atrophin-1</fullName>
    </submittedName>
</protein>
<feature type="compositionally biased region" description="Low complexity" evidence="1">
    <location>
        <begin position="324"/>
        <end position="333"/>
    </location>
</feature>
<evidence type="ECO:0000256" key="1">
    <source>
        <dbReference type="SAM" id="MobiDB-lite"/>
    </source>
</evidence>
<accession>A0A7E4UYF2</accession>
<feature type="compositionally biased region" description="Polar residues" evidence="1">
    <location>
        <begin position="224"/>
        <end position="250"/>
    </location>
</feature>
<sequence>MFEGIYNFFFGKRNSANASTPPNPADSSTSSNARESRFADDPILRGLRERRQRSRRGTGPLATSTPALNYSNGYRTDRRHWEEAARSSSSHGSPSESLPSTIGTPERSHGHDSSWWDVNEAVSSSFNNSYLLPQTRQHQLAPRMVGSEGDEVLAPSAFNEGPWSWTHPDTRETVEFNIGDSPILGASWFNPAPLGASFTESFDLPSDFHSTPIGGRSPGSPGPQQHQRFSGFNPSSQFFSTPNRGRSSVSPRRLSFQVADDPVVPSSSVPSASPTPFPPTTPRSSVRPFSASRPSATNPSSSQQNSMIGPSSSAVSLKQACETPPLSSMPSSSTATHVPGPSTVFLAPRPSLRPLSENRFSGVSSFAPTPTSVAPNFANEPLSSSKGWKRSSAVVDLPIRQKAAGLPPPPTVRPKRKANSNNSPPTKKCRIDAWGGASPSKE</sequence>
<feature type="compositionally biased region" description="Polar residues" evidence="1">
    <location>
        <begin position="358"/>
        <end position="374"/>
    </location>
</feature>
<organism evidence="2 3">
    <name type="scientific">Panagrellus redivivus</name>
    <name type="common">Microworm</name>
    <dbReference type="NCBI Taxonomy" id="6233"/>
    <lineage>
        <taxon>Eukaryota</taxon>
        <taxon>Metazoa</taxon>
        <taxon>Ecdysozoa</taxon>
        <taxon>Nematoda</taxon>
        <taxon>Chromadorea</taxon>
        <taxon>Rhabditida</taxon>
        <taxon>Tylenchina</taxon>
        <taxon>Panagrolaimomorpha</taxon>
        <taxon>Panagrolaimoidea</taxon>
        <taxon>Panagrolaimidae</taxon>
        <taxon>Panagrellus</taxon>
    </lineage>
</organism>
<feature type="region of interest" description="Disordered" evidence="1">
    <location>
        <begin position="12"/>
        <end position="113"/>
    </location>
</feature>
<feature type="compositionally biased region" description="Polar residues" evidence="1">
    <location>
        <begin position="62"/>
        <end position="74"/>
    </location>
</feature>
<reference evidence="3" key="2">
    <citation type="submission" date="2020-10" db="UniProtKB">
        <authorList>
            <consortium name="WormBaseParasite"/>
        </authorList>
    </citation>
    <scope>IDENTIFICATION</scope>
</reference>
<name>A0A7E4UYF2_PANRE</name>
<feature type="compositionally biased region" description="Low complexity" evidence="1">
    <location>
        <begin position="258"/>
        <end position="272"/>
    </location>
</feature>
<feature type="compositionally biased region" description="Basic and acidic residues" evidence="1">
    <location>
        <begin position="34"/>
        <end position="49"/>
    </location>
</feature>
<feature type="compositionally biased region" description="Polar residues" evidence="1">
    <location>
        <begin position="14"/>
        <end position="33"/>
    </location>
</feature>
<dbReference type="Proteomes" id="UP000492821">
    <property type="component" value="Unassembled WGS sequence"/>
</dbReference>
<proteinExistence type="predicted"/>
<feature type="region of interest" description="Disordered" evidence="1">
    <location>
        <begin position="203"/>
        <end position="442"/>
    </location>
</feature>
<keyword evidence="2" id="KW-1185">Reference proteome</keyword>
<evidence type="ECO:0000313" key="2">
    <source>
        <dbReference type="Proteomes" id="UP000492821"/>
    </source>
</evidence>
<feature type="compositionally biased region" description="Polar residues" evidence="1">
    <location>
        <begin position="292"/>
        <end position="316"/>
    </location>
</feature>
<feature type="compositionally biased region" description="Low complexity" evidence="1">
    <location>
        <begin position="210"/>
        <end position="223"/>
    </location>
</feature>
<dbReference type="AlphaFoldDB" id="A0A7E4UYF2"/>
<feature type="compositionally biased region" description="Low complexity" evidence="1">
    <location>
        <begin position="87"/>
        <end position="100"/>
    </location>
</feature>
<dbReference type="WBParaSite" id="Pan_g14332.t1">
    <property type="protein sequence ID" value="Pan_g14332.t1"/>
    <property type="gene ID" value="Pan_g14332"/>
</dbReference>
<reference evidence="2" key="1">
    <citation type="journal article" date="2013" name="Genetics">
        <title>The draft genome and transcriptome of Panagrellus redivivus are shaped by the harsh demands of a free-living lifestyle.</title>
        <authorList>
            <person name="Srinivasan J."/>
            <person name="Dillman A.R."/>
            <person name="Macchietto M.G."/>
            <person name="Heikkinen L."/>
            <person name="Lakso M."/>
            <person name="Fracchia K.M."/>
            <person name="Antoshechkin I."/>
            <person name="Mortazavi A."/>
            <person name="Wong G."/>
            <person name="Sternberg P.W."/>
        </authorList>
    </citation>
    <scope>NUCLEOTIDE SEQUENCE [LARGE SCALE GENOMIC DNA]</scope>
    <source>
        <strain evidence="2">MT8872</strain>
    </source>
</reference>
<evidence type="ECO:0000313" key="3">
    <source>
        <dbReference type="WBParaSite" id="Pan_g14332.t1"/>
    </source>
</evidence>
<feature type="compositionally biased region" description="Basic and acidic residues" evidence="1">
    <location>
        <begin position="75"/>
        <end position="85"/>
    </location>
</feature>